<evidence type="ECO:0000313" key="1">
    <source>
        <dbReference type="EMBL" id="SCM66210.1"/>
    </source>
</evidence>
<reference evidence="2" key="1">
    <citation type="submission" date="2016-09" db="EMBL/GenBank/DDBJ databases">
        <authorList>
            <person name="Wibberg D."/>
        </authorList>
    </citation>
    <scope>NUCLEOTIDE SEQUENCE [LARGE SCALE GENOMIC DNA]</scope>
</reference>
<organism evidence="1 2">
    <name type="scientific">Donghicola eburneus</name>
    <dbReference type="NCBI Taxonomy" id="393278"/>
    <lineage>
        <taxon>Bacteria</taxon>
        <taxon>Pseudomonadati</taxon>
        <taxon>Pseudomonadota</taxon>
        <taxon>Alphaproteobacteria</taxon>
        <taxon>Rhodobacterales</taxon>
        <taxon>Roseobacteraceae</taxon>
        <taxon>Donghicola</taxon>
    </lineage>
</organism>
<evidence type="ECO:0000313" key="2">
    <source>
        <dbReference type="Proteomes" id="UP000184085"/>
    </source>
</evidence>
<proteinExistence type="predicted"/>
<gene>
    <name evidence="1" type="ORF">KARMA_0383</name>
</gene>
<keyword evidence="2" id="KW-1185">Reference proteome</keyword>
<protein>
    <submittedName>
        <fullName evidence="1">Uncharacterized protein</fullName>
    </submittedName>
</protein>
<dbReference type="AlphaFoldDB" id="A0A1M4MV97"/>
<name>A0A1M4MV97_9RHOB</name>
<dbReference type="EMBL" id="FMJB01000016">
    <property type="protein sequence ID" value="SCM66210.1"/>
    <property type="molecule type" value="Genomic_DNA"/>
</dbReference>
<accession>A0A1M4MV97</accession>
<sequence>MEARHSRSPRATCSESIERLGPGALAELARVSPPPQGVSGRDQIRAAGLNRFTTVRISMTVAAR</sequence>
<dbReference type="Proteomes" id="UP000184085">
    <property type="component" value="Unassembled WGS sequence"/>
</dbReference>